<accession>A0A3E2DEH8</accession>
<dbReference type="NCBIfam" id="NF006743">
    <property type="entry name" value="PRK09270.1-2"/>
    <property type="match status" value="1"/>
</dbReference>
<dbReference type="GO" id="GO:0016301">
    <property type="term" value="F:kinase activity"/>
    <property type="evidence" value="ECO:0007669"/>
    <property type="project" value="UniProtKB-KW"/>
</dbReference>
<evidence type="ECO:0000313" key="2">
    <source>
        <dbReference type="Proteomes" id="UP000259211"/>
    </source>
</evidence>
<dbReference type="SUPFAM" id="SSF52540">
    <property type="entry name" value="P-loop containing nucleoside triphosphate hydrolases"/>
    <property type="match status" value="1"/>
</dbReference>
<keyword evidence="1" id="KW-0808">Transferase</keyword>
<organism evidence="1 2">
    <name type="scientific">Cutibacterium avidum</name>
    <dbReference type="NCBI Taxonomy" id="33010"/>
    <lineage>
        <taxon>Bacteria</taxon>
        <taxon>Bacillati</taxon>
        <taxon>Actinomycetota</taxon>
        <taxon>Actinomycetes</taxon>
        <taxon>Propionibacteriales</taxon>
        <taxon>Propionibacteriaceae</taxon>
        <taxon>Cutibacterium</taxon>
    </lineage>
</organism>
<dbReference type="OrthoDB" id="3192509at2"/>
<evidence type="ECO:0000313" key="1">
    <source>
        <dbReference type="EMBL" id="RFT43624.1"/>
    </source>
</evidence>
<proteinExistence type="predicted"/>
<dbReference type="EMBL" id="NOWI01000007">
    <property type="protein sequence ID" value="RFT43624.1"/>
    <property type="molecule type" value="Genomic_DNA"/>
</dbReference>
<dbReference type="Proteomes" id="UP000259211">
    <property type="component" value="Unassembled WGS sequence"/>
</dbReference>
<sequence>MTPDQAIARARALAGSGRRCMLGLCGEPGAGKTTLSHLLSEELGETCAVVPMDGFHLAQAEIERLGRADHKGAPDTFDGWGFLSLVRRLATADEPVVYAPMYQHGFGEPIAGEIPVTREVPLVIVEGNYLLLDEEPWSLLAPLFTQTWYVDVDPQLRMERLVRRHVAAGKPPEYALTWANGPDERNAALIRTTKVRADCVVVME</sequence>
<dbReference type="InterPro" id="IPR027417">
    <property type="entry name" value="P-loop_NTPase"/>
</dbReference>
<dbReference type="PANTHER" id="PTHR10285">
    <property type="entry name" value="URIDINE KINASE"/>
    <property type="match status" value="1"/>
</dbReference>
<dbReference type="Gene3D" id="3.40.50.300">
    <property type="entry name" value="P-loop containing nucleotide triphosphate hydrolases"/>
    <property type="match status" value="1"/>
</dbReference>
<dbReference type="AlphaFoldDB" id="A0A3E2DEH8"/>
<keyword evidence="1" id="KW-0418">Kinase</keyword>
<protein>
    <submittedName>
        <fullName evidence="1">Nucleoside/nucleotide kinase family protein</fullName>
    </submittedName>
</protein>
<gene>
    <name evidence="1" type="ORF">CHT91_08485</name>
</gene>
<dbReference type="RefSeq" id="WP_081302619.1">
    <property type="nucleotide sequence ID" value="NZ_CP016954.1"/>
</dbReference>
<comment type="caution">
    <text evidence="1">The sequence shown here is derived from an EMBL/GenBank/DDBJ whole genome shotgun (WGS) entry which is preliminary data.</text>
</comment>
<reference evidence="1 2" key="1">
    <citation type="submission" date="2017-07" db="EMBL/GenBank/DDBJ databases">
        <authorList>
            <person name="Sun Z.S."/>
            <person name="Albrecht U."/>
            <person name="Echele G."/>
            <person name="Lee C.C."/>
        </authorList>
    </citation>
    <scope>NUCLEOTIDE SEQUENCE [LARGE SCALE GENOMIC DNA]</scope>
    <source>
        <strain evidence="1 2">P16-029</strain>
    </source>
</reference>
<name>A0A3E2DEH8_9ACTN</name>